<accession>A0AAQ3WGN7</accession>
<dbReference type="Proteomes" id="UP001341281">
    <property type="component" value="Chromosome 02"/>
</dbReference>
<name>A0AAQ3WGN7_PASNO</name>
<gene>
    <name evidence="1" type="ORF">U9M48_010756</name>
</gene>
<proteinExistence type="predicted"/>
<dbReference type="AlphaFoldDB" id="A0AAQ3WGN7"/>
<evidence type="ECO:0000313" key="2">
    <source>
        <dbReference type="Proteomes" id="UP001341281"/>
    </source>
</evidence>
<evidence type="ECO:0000313" key="1">
    <source>
        <dbReference type="EMBL" id="WVZ60776.1"/>
    </source>
</evidence>
<organism evidence="1 2">
    <name type="scientific">Paspalum notatum var. saurae</name>
    <dbReference type="NCBI Taxonomy" id="547442"/>
    <lineage>
        <taxon>Eukaryota</taxon>
        <taxon>Viridiplantae</taxon>
        <taxon>Streptophyta</taxon>
        <taxon>Embryophyta</taxon>
        <taxon>Tracheophyta</taxon>
        <taxon>Spermatophyta</taxon>
        <taxon>Magnoliopsida</taxon>
        <taxon>Liliopsida</taxon>
        <taxon>Poales</taxon>
        <taxon>Poaceae</taxon>
        <taxon>PACMAD clade</taxon>
        <taxon>Panicoideae</taxon>
        <taxon>Andropogonodae</taxon>
        <taxon>Paspaleae</taxon>
        <taxon>Paspalinae</taxon>
        <taxon>Paspalum</taxon>
    </lineage>
</organism>
<sequence length="283" mass="31859">MPFASRAKTLAAAAARSLSPCLALATPRHAWFVLERYLDLGTPPLRLQEEWAIVHCDTRNAYGCGEHGHKLLQGLTVYARLVDDDDDDITSSLYIQANDDALRAIKAESGCECDCDLKGPHIVTDESHQFEASAFVQKTDERFIFLLLTLGLTSHCLAGHREREYYLIYDSVDASLLMIPRLPKESECHVDFTVSPLHVPLVGGGGGYEFLLLTSRPVHPTPEQLERYMLLLLASSRCPRRSHWSGAWRMFSACVHRLLSWRRRRRTRGRRGVCCGGASHRNT</sequence>
<keyword evidence="2" id="KW-1185">Reference proteome</keyword>
<dbReference type="EMBL" id="CP144746">
    <property type="protein sequence ID" value="WVZ60776.1"/>
    <property type="molecule type" value="Genomic_DNA"/>
</dbReference>
<protein>
    <submittedName>
        <fullName evidence="1">Uncharacterized protein</fullName>
    </submittedName>
</protein>
<reference evidence="1 2" key="1">
    <citation type="submission" date="2024-02" db="EMBL/GenBank/DDBJ databases">
        <title>High-quality chromosome-scale genome assembly of Pensacola bahiagrass (Paspalum notatum Flugge var. saurae).</title>
        <authorList>
            <person name="Vega J.M."/>
            <person name="Podio M."/>
            <person name="Orjuela J."/>
            <person name="Siena L.A."/>
            <person name="Pessino S.C."/>
            <person name="Combes M.C."/>
            <person name="Mariac C."/>
            <person name="Albertini E."/>
            <person name="Pupilli F."/>
            <person name="Ortiz J.P.A."/>
            <person name="Leblanc O."/>
        </authorList>
    </citation>
    <scope>NUCLEOTIDE SEQUENCE [LARGE SCALE GENOMIC DNA]</scope>
    <source>
        <strain evidence="1">R1</strain>
        <tissue evidence="1">Leaf</tissue>
    </source>
</reference>